<dbReference type="Proteomes" id="UP000005753">
    <property type="component" value="Chromosome"/>
</dbReference>
<evidence type="ECO:0000313" key="2">
    <source>
        <dbReference type="Proteomes" id="UP000005753"/>
    </source>
</evidence>
<dbReference type="STRING" id="633697.EubceDRAFT1_2268"/>
<protein>
    <submittedName>
        <fullName evidence="1">Uncharacterized protein</fullName>
    </submittedName>
</protein>
<gene>
    <name evidence="1" type="ORF">EubceDRAFT1_2268</name>
</gene>
<sequence length="242" mass="27909">MLTTAIKSKEIQRMEKYVWCEDTGSGLELWHNVFSYIDPEIIVQTKENNVKLRKSASRIFDDGNVYYIMIDSAVDNPDVLREVGALKKVTRDKTNVHLVDIHSFEFVLLSFRLLEEWVFAEDDDLREKREELLILRRRLVDLIINGGGATELQELKDSISSNITNSEQLAARLLRDITRNTGFETTKGHLGKCFVRNCCEWNDRKEDDICGLDMDRPSSDEKVKKIIELSVLKNSLEKVGLI</sequence>
<organism evidence="1 2">
    <name type="scientific">Eubacterium cellulosolvens (strain ATCC 43171 / JCM 9499 / 6)</name>
    <name type="common">Cillobacterium cellulosolvens</name>
    <dbReference type="NCBI Taxonomy" id="633697"/>
    <lineage>
        <taxon>Bacteria</taxon>
        <taxon>Bacillati</taxon>
        <taxon>Bacillota</taxon>
        <taxon>Clostridia</taxon>
        <taxon>Eubacteriales</taxon>
        <taxon>Eubacteriaceae</taxon>
        <taxon>Eubacterium</taxon>
    </lineage>
</organism>
<keyword evidence="2" id="KW-1185">Reference proteome</keyword>
<name>I5AW45_EUBC6</name>
<dbReference type="EMBL" id="CM001487">
    <property type="protein sequence ID" value="EIM58018.1"/>
    <property type="molecule type" value="Genomic_DNA"/>
</dbReference>
<accession>I5AW45</accession>
<dbReference type="eggNOG" id="ENOG5030DZI">
    <property type="taxonomic scope" value="Bacteria"/>
</dbReference>
<proteinExistence type="predicted"/>
<evidence type="ECO:0000313" key="1">
    <source>
        <dbReference type="EMBL" id="EIM58018.1"/>
    </source>
</evidence>
<dbReference type="HOGENOM" id="CLU_102133_0_0_9"/>
<reference evidence="1 2" key="1">
    <citation type="submission" date="2010-08" db="EMBL/GenBank/DDBJ databases">
        <authorList>
            <consortium name="US DOE Joint Genome Institute (JGI-PGF)"/>
            <person name="Lucas S."/>
            <person name="Copeland A."/>
            <person name="Lapidus A."/>
            <person name="Cheng J.-F."/>
            <person name="Bruce D."/>
            <person name="Goodwin L."/>
            <person name="Pitluck S."/>
            <person name="Land M.L."/>
            <person name="Hauser L."/>
            <person name="Chang Y.-J."/>
            <person name="Anderson I.J."/>
            <person name="Johnson E."/>
            <person name="Mulhopadhyay B."/>
            <person name="Kyrpides N."/>
            <person name="Woyke T.J."/>
        </authorList>
    </citation>
    <scope>NUCLEOTIDE SEQUENCE [LARGE SCALE GENOMIC DNA]</scope>
    <source>
        <strain evidence="1 2">6</strain>
    </source>
</reference>
<dbReference type="AlphaFoldDB" id="I5AW45"/>
<reference evidence="1 2" key="2">
    <citation type="submission" date="2012-02" db="EMBL/GenBank/DDBJ databases">
        <title>Improved High-Quality Draft sequence of Eubacterium cellulosolvens 6.</title>
        <authorList>
            <consortium name="US DOE Joint Genome Institute"/>
            <person name="Lucas S."/>
            <person name="Han J."/>
            <person name="Lapidus A."/>
            <person name="Cheng J.-F."/>
            <person name="Goodwin L."/>
            <person name="Pitluck S."/>
            <person name="Peters L."/>
            <person name="Mikhailova N."/>
            <person name="Gu W."/>
            <person name="Detter J.C."/>
            <person name="Han C."/>
            <person name="Tapia R."/>
            <person name="Land M."/>
            <person name="Hauser L."/>
            <person name="Kyrpides N."/>
            <person name="Ivanova N."/>
            <person name="Pagani I."/>
            <person name="Johnson E."/>
            <person name="Mukhopadhyay B."/>
            <person name="Anderson I."/>
            <person name="Woyke T."/>
        </authorList>
    </citation>
    <scope>NUCLEOTIDE SEQUENCE [LARGE SCALE GENOMIC DNA]</scope>
    <source>
        <strain evidence="1 2">6</strain>
    </source>
</reference>